<feature type="signal peptide" evidence="1">
    <location>
        <begin position="1"/>
        <end position="25"/>
    </location>
</feature>
<dbReference type="STRING" id="994479.GCA_000194155_06965"/>
<dbReference type="Pfam" id="PF04862">
    <property type="entry name" value="DUF642"/>
    <property type="match status" value="1"/>
</dbReference>
<dbReference type="EMBL" id="PJNB01000001">
    <property type="protein sequence ID" value="PKW18247.1"/>
    <property type="molecule type" value="Genomic_DNA"/>
</dbReference>
<dbReference type="Gene3D" id="2.60.120.260">
    <property type="entry name" value="Galactose-binding domain-like"/>
    <property type="match status" value="1"/>
</dbReference>
<organism evidence="3 4">
    <name type="scientific">Saccharopolyspora spinosa</name>
    <dbReference type="NCBI Taxonomy" id="60894"/>
    <lineage>
        <taxon>Bacteria</taxon>
        <taxon>Bacillati</taxon>
        <taxon>Actinomycetota</taxon>
        <taxon>Actinomycetes</taxon>
        <taxon>Pseudonocardiales</taxon>
        <taxon>Pseudonocardiaceae</taxon>
        <taxon>Saccharopolyspora</taxon>
    </lineage>
</organism>
<sequence>MLPIRNYLAAATAAVLIGGAGTLLAAPASASPSAISHFDDGSFETPTVAANTFQNITMGQSFGPWRVASGNIDLIGAGYWQAAEGDQSVDLNGTTAGAVSQTFTTVPGTGYTVTYSLAGNPGGSAILKTGKVLIDGQNFQDFSFDTTGKTTTNMGYVRRQVTFVATSTSTTLTFASTTPNSAWGPVIDDVTVKSCPPPPCCG</sequence>
<comment type="caution">
    <text evidence="3">The sequence shown here is derived from an EMBL/GenBank/DDBJ whole genome shotgun (WGS) entry which is preliminary data.</text>
</comment>
<dbReference type="RefSeq" id="WP_170121597.1">
    <property type="nucleotide sequence ID" value="NZ_CP061007.1"/>
</dbReference>
<gene>
    <name evidence="3" type="ORF">A8926_6317</name>
</gene>
<accession>A0A2N3Y5Q8</accession>
<evidence type="ECO:0000313" key="4">
    <source>
        <dbReference type="Proteomes" id="UP000233786"/>
    </source>
</evidence>
<dbReference type="InterPro" id="IPR006946">
    <property type="entry name" value="DGR2-like_dom"/>
</dbReference>
<keyword evidence="1" id="KW-0732">Signal</keyword>
<feature type="domain" description="DUF642" evidence="2">
    <location>
        <begin position="37"/>
        <end position="193"/>
    </location>
</feature>
<dbReference type="Proteomes" id="UP000233786">
    <property type="component" value="Unassembled WGS sequence"/>
</dbReference>
<evidence type="ECO:0000256" key="1">
    <source>
        <dbReference type="SAM" id="SignalP"/>
    </source>
</evidence>
<evidence type="ECO:0000259" key="2">
    <source>
        <dbReference type="Pfam" id="PF04862"/>
    </source>
</evidence>
<reference evidence="3" key="1">
    <citation type="submission" date="2017-12" db="EMBL/GenBank/DDBJ databases">
        <title>Sequencing the genomes of 1000 Actinobacteria strains.</title>
        <authorList>
            <person name="Klenk H.-P."/>
        </authorList>
    </citation>
    <scope>NUCLEOTIDE SEQUENCE [LARGE SCALE GENOMIC DNA]</scope>
    <source>
        <strain evidence="3">DSM 44228</strain>
    </source>
</reference>
<proteinExistence type="predicted"/>
<keyword evidence="4" id="KW-1185">Reference proteome</keyword>
<protein>
    <submittedName>
        <fullName evidence="3">Choice-of-anchor C domain-containing protein</fullName>
    </submittedName>
</protein>
<name>A0A2N3Y5Q8_SACSN</name>
<dbReference type="NCBIfam" id="TIGR04362">
    <property type="entry name" value="choice_anch_C"/>
    <property type="match status" value="1"/>
</dbReference>
<feature type="chain" id="PRO_5038392354" evidence="1">
    <location>
        <begin position="26"/>
        <end position="202"/>
    </location>
</feature>
<dbReference type="InterPro" id="IPR027576">
    <property type="entry name" value="Choice_anch_C_dom"/>
</dbReference>
<evidence type="ECO:0000313" key="3">
    <source>
        <dbReference type="EMBL" id="PKW18247.1"/>
    </source>
</evidence>
<dbReference type="AlphaFoldDB" id="A0A2N3Y5Q8"/>